<evidence type="ECO:0000313" key="9">
    <source>
        <dbReference type="Proteomes" id="UP000278804"/>
    </source>
</evidence>
<dbReference type="InterPro" id="IPR003740">
    <property type="entry name" value="YitT"/>
</dbReference>
<evidence type="ECO:0000256" key="6">
    <source>
        <dbReference type="SAM" id="Phobius"/>
    </source>
</evidence>
<dbReference type="PANTHER" id="PTHR33545:SF5">
    <property type="entry name" value="UPF0750 MEMBRANE PROTEIN YITT"/>
    <property type="match status" value="1"/>
</dbReference>
<dbReference type="InterPro" id="IPR019264">
    <property type="entry name" value="DUF2179"/>
</dbReference>
<sequence>MKKTKNYLLCIAGAIMFALSVNLFIIPAQIYNGGMVGIAQLLRDAIQYVFKFEFGFDIAGIVNLFLNIPLLIFAWFKFSHSFVRYTLVSIVTQAICFTLIPVMSQPIVDDVFISIIIAAVLGAFGASLSYRAKGSSGGLDVIGFYLSQKKKGSLGSLYLMVNCSIYLVCLIVYNAQTALYSLVYSFIFSFCLDKFHEHNIEVSVMVYTKNKDIKREIIEVIHRGVTYWDGYGAYTGSQMDVFVTIVAQSEVVELKQLIRKHDPNAFIIVTKNLKVDGGFEKRLI</sequence>
<dbReference type="AlphaFoldDB" id="A0A3S8RL05"/>
<dbReference type="Gene3D" id="3.30.70.120">
    <property type="match status" value="1"/>
</dbReference>
<reference evidence="8 9" key="1">
    <citation type="journal article" date="2020" name="Int. J. Syst. Evol. Microbiol.">
        <title>Description of Erysipelothrix piscisicarius sp. nov., an emergent fish pathogen, and assessment of virulence using a tiger barb (Puntigrus tetrazona) infection model.</title>
        <authorList>
            <person name="Pomaranski E.K."/>
            <person name="Griffin M.J."/>
            <person name="Camus A.C."/>
            <person name="Armwood A.R."/>
            <person name="Shelley J."/>
            <person name="Waldbieser G.C."/>
            <person name="LaFrentz B.R."/>
            <person name="Garcia J.C."/>
            <person name="Yanong R."/>
            <person name="Soto E."/>
        </authorList>
    </citation>
    <scope>NUCLEOTIDE SEQUENCE [LARGE SCALE GENOMIC DNA]</scope>
    <source>
        <strain evidence="8 9">15TAL0474</strain>
    </source>
</reference>
<keyword evidence="2" id="KW-1003">Cell membrane</keyword>
<protein>
    <submittedName>
        <fullName evidence="8">YitT family protein</fullName>
    </submittedName>
</protein>
<evidence type="ECO:0000259" key="7">
    <source>
        <dbReference type="Pfam" id="PF10035"/>
    </source>
</evidence>
<organism evidence="8 9">
    <name type="scientific">Erysipelothrix piscisicarius</name>
    <dbReference type="NCBI Taxonomy" id="2485784"/>
    <lineage>
        <taxon>Bacteria</taxon>
        <taxon>Bacillati</taxon>
        <taxon>Bacillota</taxon>
        <taxon>Erysipelotrichia</taxon>
        <taxon>Erysipelotrichales</taxon>
        <taxon>Erysipelotrichaceae</taxon>
        <taxon>Erysipelothrix</taxon>
    </lineage>
</organism>
<dbReference type="RefSeq" id="WP_125163830.1">
    <property type="nucleotide sequence ID" value="NZ_CP034234.1"/>
</dbReference>
<proteinExistence type="predicted"/>
<dbReference type="InterPro" id="IPR015867">
    <property type="entry name" value="N-reg_PII/ATP_PRibTrfase_C"/>
</dbReference>
<dbReference type="CDD" id="cd16380">
    <property type="entry name" value="YitT_C"/>
    <property type="match status" value="1"/>
</dbReference>
<feature type="transmembrane region" description="Helical" evidence="6">
    <location>
        <begin position="58"/>
        <end position="78"/>
    </location>
</feature>
<keyword evidence="3 6" id="KW-0812">Transmembrane</keyword>
<evidence type="ECO:0000256" key="3">
    <source>
        <dbReference type="ARBA" id="ARBA00022692"/>
    </source>
</evidence>
<evidence type="ECO:0000256" key="4">
    <source>
        <dbReference type="ARBA" id="ARBA00022989"/>
    </source>
</evidence>
<keyword evidence="4 6" id="KW-1133">Transmembrane helix</keyword>
<keyword evidence="9" id="KW-1185">Reference proteome</keyword>
<comment type="subcellular location">
    <subcellularLocation>
        <location evidence="1">Cell membrane</location>
        <topology evidence="1">Multi-pass membrane protein</topology>
    </subcellularLocation>
</comment>
<keyword evidence="5 6" id="KW-0472">Membrane</keyword>
<dbReference type="Pfam" id="PF02588">
    <property type="entry name" value="YitT_membrane"/>
    <property type="match status" value="1"/>
</dbReference>
<feature type="domain" description="DUF2179" evidence="7">
    <location>
        <begin position="223"/>
        <end position="277"/>
    </location>
</feature>
<dbReference type="EMBL" id="CP034234">
    <property type="protein sequence ID" value="AZK43611.1"/>
    <property type="molecule type" value="Genomic_DNA"/>
</dbReference>
<accession>A0A3S8RL05</accession>
<feature type="transmembrane region" description="Helical" evidence="6">
    <location>
        <begin position="7"/>
        <end position="26"/>
    </location>
</feature>
<evidence type="ECO:0000256" key="5">
    <source>
        <dbReference type="ARBA" id="ARBA00023136"/>
    </source>
</evidence>
<feature type="transmembrane region" description="Helical" evidence="6">
    <location>
        <begin position="85"/>
        <end position="105"/>
    </location>
</feature>
<dbReference type="InterPro" id="IPR051461">
    <property type="entry name" value="UPF0750_membrane"/>
</dbReference>
<evidence type="ECO:0000256" key="1">
    <source>
        <dbReference type="ARBA" id="ARBA00004651"/>
    </source>
</evidence>
<dbReference type="KEGG" id="eri:EEI45_01310"/>
<evidence type="ECO:0000256" key="2">
    <source>
        <dbReference type="ARBA" id="ARBA00022475"/>
    </source>
</evidence>
<dbReference type="PANTHER" id="PTHR33545">
    <property type="entry name" value="UPF0750 MEMBRANE PROTEIN YITT-RELATED"/>
    <property type="match status" value="1"/>
</dbReference>
<dbReference type="Proteomes" id="UP000278804">
    <property type="component" value="Chromosome"/>
</dbReference>
<gene>
    <name evidence="8" type="ORF">EEI45_01310</name>
</gene>
<dbReference type="Pfam" id="PF10035">
    <property type="entry name" value="DUF2179"/>
    <property type="match status" value="1"/>
</dbReference>
<name>A0A3S8RL05_9FIRM</name>
<dbReference type="GO" id="GO:0005886">
    <property type="term" value="C:plasma membrane"/>
    <property type="evidence" value="ECO:0007669"/>
    <property type="project" value="UniProtKB-SubCell"/>
</dbReference>
<feature type="transmembrane region" description="Helical" evidence="6">
    <location>
        <begin position="153"/>
        <end position="173"/>
    </location>
</feature>
<evidence type="ECO:0000313" key="8">
    <source>
        <dbReference type="EMBL" id="AZK43611.1"/>
    </source>
</evidence>
<feature type="transmembrane region" description="Helical" evidence="6">
    <location>
        <begin position="111"/>
        <end position="132"/>
    </location>
</feature>
<dbReference type="PIRSF" id="PIRSF006483">
    <property type="entry name" value="Membrane_protein_YitT"/>
    <property type="match status" value="1"/>
</dbReference>